<proteinExistence type="inferred from homology"/>
<dbReference type="Proteomes" id="UP001626537">
    <property type="component" value="Chromosome"/>
</dbReference>
<feature type="transmembrane region" description="Helical" evidence="10">
    <location>
        <begin position="26"/>
        <end position="47"/>
    </location>
</feature>
<evidence type="ECO:0000256" key="1">
    <source>
        <dbReference type="ARBA" id="ARBA00002254"/>
    </source>
</evidence>
<accession>A0ABZ0I3F2</accession>
<keyword evidence="5 10" id="KW-0145">Chemotaxis</keyword>
<keyword evidence="11" id="KW-0282">Flagellum</keyword>
<sequence>MADKDNLNLGGDAPQAEEKSGGKGKLIIIIVAVVVLLGGGAGAFLFLSGGDEAEGRDAVAEVVEEAPKIPLYLDVEKLLVNLEHGGRTRYVQAEMQLMSYKQEAIDQAARDMPAIRDGLITLFSRQDFAALKTVEGKDALRADALKAVNQALGLTPPDAIEKIYFENFVLQ</sequence>
<keyword evidence="9 10" id="KW-0472">Membrane</keyword>
<keyword evidence="11" id="KW-0966">Cell projection</keyword>
<evidence type="ECO:0000313" key="12">
    <source>
        <dbReference type="Proteomes" id="UP001626537"/>
    </source>
</evidence>
<comment type="similarity">
    <text evidence="3 10">Belongs to the FliL family.</text>
</comment>
<reference evidence="11 12" key="1">
    <citation type="submission" date="2023-10" db="EMBL/GenBank/DDBJ databases">
        <title>Two novel species belonging to the OM43/NOR5 clade.</title>
        <authorList>
            <person name="Park M."/>
        </authorList>
    </citation>
    <scope>NUCLEOTIDE SEQUENCE [LARGE SCALE GENOMIC DNA]</scope>
    <source>
        <strain evidence="11 12">IMCC43200</strain>
    </source>
</reference>
<comment type="subcellular location">
    <subcellularLocation>
        <location evidence="10">Cell inner membrane</location>
    </subcellularLocation>
    <subcellularLocation>
        <location evidence="2">Cell membrane</location>
        <topology evidence="2">Single-pass membrane protein</topology>
    </subcellularLocation>
</comment>
<keyword evidence="6 10" id="KW-0812">Transmembrane</keyword>
<comment type="function">
    <text evidence="1 10">Controls the rotational direction of flagella during chemotaxis.</text>
</comment>
<evidence type="ECO:0000256" key="5">
    <source>
        <dbReference type="ARBA" id="ARBA00022500"/>
    </source>
</evidence>
<dbReference type="Pfam" id="PF03748">
    <property type="entry name" value="FliL"/>
    <property type="match status" value="1"/>
</dbReference>
<evidence type="ECO:0000256" key="8">
    <source>
        <dbReference type="ARBA" id="ARBA00022989"/>
    </source>
</evidence>
<gene>
    <name evidence="11" type="ORF">R0135_16215</name>
</gene>
<organism evidence="11 12">
    <name type="scientific">Congregibacter variabilis</name>
    <dbReference type="NCBI Taxonomy" id="3081200"/>
    <lineage>
        <taxon>Bacteria</taxon>
        <taxon>Pseudomonadati</taxon>
        <taxon>Pseudomonadota</taxon>
        <taxon>Gammaproteobacteria</taxon>
        <taxon>Cellvibrionales</taxon>
        <taxon>Halieaceae</taxon>
        <taxon>Congregibacter</taxon>
    </lineage>
</organism>
<dbReference type="RefSeq" id="WP_407347957.1">
    <property type="nucleotide sequence ID" value="NZ_CP136864.1"/>
</dbReference>
<dbReference type="PANTHER" id="PTHR35091">
    <property type="entry name" value="FLAGELLAR PROTEIN FLIL"/>
    <property type="match status" value="1"/>
</dbReference>
<keyword evidence="4" id="KW-1003">Cell membrane</keyword>
<name>A0ABZ0I3F2_9GAMM</name>
<keyword evidence="12" id="KW-1185">Reference proteome</keyword>
<keyword evidence="10" id="KW-0997">Cell inner membrane</keyword>
<evidence type="ECO:0000256" key="10">
    <source>
        <dbReference type="RuleBase" id="RU364125"/>
    </source>
</evidence>
<keyword evidence="8 10" id="KW-1133">Transmembrane helix</keyword>
<keyword evidence="11" id="KW-0969">Cilium</keyword>
<evidence type="ECO:0000256" key="2">
    <source>
        <dbReference type="ARBA" id="ARBA00004162"/>
    </source>
</evidence>
<evidence type="ECO:0000256" key="3">
    <source>
        <dbReference type="ARBA" id="ARBA00008281"/>
    </source>
</evidence>
<evidence type="ECO:0000256" key="6">
    <source>
        <dbReference type="ARBA" id="ARBA00022692"/>
    </source>
</evidence>
<protein>
    <recommendedName>
        <fullName evidence="10">Flagellar protein FliL</fullName>
    </recommendedName>
</protein>
<dbReference type="PANTHER" id="PTHR35091:SF2">
    <property type="entry name" value="FLAGELLAR PROTEIN FLIL"/>
    <property type="match status" value="1"/>
</dbReference>
<keyword evidence="7 10" id="KW-0283">Flagellar rotation</keyword>
<evidence type="ECO:0000256" key="9">
    <source>
        <dbReference type="ARBA" id="ARBA00023136"/>
    </source>
</evidence>
<dbReference type="InterPro" id="IPR005503">
    <property type="entry name" value="FliL"/>
</dbReference>
<evidence type="ECO:0000256" key="7">
    <source>
        <dbReference type="ARBA" id="ARBA00022779"/>
    </source>
</evidence>
<evidence type="ECO:0000256" key="4">
    <source>
        <dbReference type="ARBA" id="ARBA00022475"/>
    </source>
</evidence>
<evidence type="ECO:0000313" key="11">
    <source>
        <dbReference type="EMBL" id="WOJ93308.1"/>
    </source>
</evidence>
<dbReference type="EMBL" id="CP136864">
    <property type="protein sequence ID" value="WOJ93308.1"/>
    <property type="molecule type" value="Genomic_DNA"/>
</dbReference>